<sequence>MGSSATIDFSGNFDRELKKLLKDEIKALAQRWQKLFDSLTKQYSGKPVATVKSALKQESKKLGGSFSDRELTEYATLISEGTNIKVKLK</sequence>
<protein>
    <submittedName>
        <fullName evidence="1">Uncharacterized protein</fullName>
    </submittedName>
</protein>
<gene>
    <name evidence="1" type="ORF">BANT10_03297</name>
</gene>
<reference evidence="2" key="1">
    <citation type="submission" date="2017-03" db="EMBL/GenBank/DDBJ databases">
        <authorList>
            <person name="Monnet C."/>
        </authorList>
    </citation>
    <scope>NUCLEOTIDE SEQUENCE [LARGE SCALE GENOMIC DNA]</scope>
    <source>
        <strain evidence="2">P10</strain>
    </source>
</reference>
<accession>A0A2H1KPK7</accession>
<evidence type="ECO:0000313" key="1">
    <source>
        <dbReference type="EMBL" id="SMY01621.1"/>
    </source>
</evidence>
<dbReference type="AlphaFoldDB" id="A0A2H1KPK7"/>
<evidence type="ECO:0000313" key="2">
    <source>
        <dbReference type="Proteomes" id="UP000234342"/>
    </source>
</evidence>
<dbReference type="Proteomes" id="UP000234342">
    <property type="component" value="Unassembled WGS sequence"/>
</dbReference>
<proteinExistence type="predicted"/>
<organism evidence="1 2">
    <name type="scientific">Brevibacterium antiquum</name>
    <dbReference type="NCBI Taxonomy" id="234835"/>
    <lineage>
        <taxon>Bacteria</taxon>
        <taxon>Bacillati</taxon>
        <taxon>Actinomycetota</taxon>
        <taxon>Actinomycetes</taxon>
        <taxon>Micrococcales</taxon>
        <taxon>Brevibacteriaceae</taxon>
        <taxon>Brevibacterium</taxon>
    </lineage>
</organism>
<keyword evidence="2" id="KW-1185">Reference proteome</keyword>
<name>A0A2H1KPK7_9MICO</name>
<dbReference type="RefSeq" id="WP_101644607.1">
    <property type="nucleotide sequence ID" value="NZ_FXZE01000024.1"/>
</dbReference>
<dbReference type="EMBL" id="FXZE01000024">
    <property type="protein sequence ID" value="SMY01621.1"/>
    <property type="molecule type" value="Genomic_DNA"/>
</dbReference>